<dbReference type="InterPro" id="IPR010031">
    <property type="entry name" value="FAD_lactone_oxidase-like"/>
</dbReference>
<evidence type="ECO:0000313" key="3">
    <source>
        <dbReference type="EMBL" id="KAK7439989.1"/>
    </source>
</evidence>
<dbReference type="InterPro" id="IPR016167">
    <property type="entry name" value="FAD-bd_PCMH_sub1"/>
</dbReference>
<dbReference type="EMBL" id="JBANRG010000070">
    <property type="protein sequence ID" value="KAK7439989.1"/>
    <property type="molecule type" value="Genomic_DNA"/>
</dbReference>
<evidence type="ECO:0000259" key="2">
    <source>
        <dbReference type="PROSITE" id="PS51387"/>
    </source>
</evidence>
<keyword evidence="4" id="KW-1185">Reference proteome</keyword>
<dbReference type="InterPro" id="IPR036318">
    <property type="entry name" value="FAD-bd_PCMH-like_sf"/>
</dbReference>
<dbReference type="SUPFAM" id="SSF56176">
    <property type="entry name" value="FAD-binding/transporter-associated domain-like"/>
    <property type="match status" value="1"/>
</dbReference>
<dbReference type="Proteomes" id="UP001498398">
    <property type="component" value="Unassembled WGS sequence"/>
</dbReference>
<name>A0ABR1IVD2_9AGAR</name>
<comment type="caution">
    <text evidence="3">The sequence shown here is derived from an EMBL/GenBank/DDBJ whole genome shotgun (WGS) entry which is preliminary data.</text>
</comment>
<protein>
    <recommendedName>
        <fullName evidence="2">FAD-binding PCMH-type domain-containing protein</fullName>
    </recommendedName>
</protein>
<dbReference type="Gene3D" id="3.30.465.10">
    <property type="match status" value="1"/>
</dbReference>
<dbReference type="InterPro" id="IPR016169">
    <property type="entry name" value="FAD-bd_PCMH_sub2"/>
</dbReference>
<dbReference type="InterPro" id="IPR016166">
    <property type="entry name" value="FAD-bd_PCMH"/>
</dbReference>
<evidence type="ECO:0000313" key="4">
    <source>
        <dbReference type="Proteomes" id="UP001498398"/>
    </source>
</evidence>
<dbReference type="PANTHER" id="PTHR43762:SF1">
    <property type="entry name" value="D-ARABINONO-1,4-LACTONE OXIDASE"/>
    <property type="match status" value="1"/>
</dbReference>
<organism evidence="3 4">
    <name type="scientific">Marasmiellus scandens</name>
    <dbReference type="NCBI Taxonomy" id="2682957"/>
    <lineage>
        <taxon>Eukaryota</taxon>
        <taxon>Fungi</taxon>
        <taxon>Dikarya</taxon>
        <taxon>Basidiomycota</taxon>
        <taxon>Agaricomycotina</taxon>
        <taxon>Agaricomycetes</taxon>
        <taxon>Agaricomycetidae</taxon>
        <taxon>Agaricales</taxon>
        <taxon>Marasmiineae</taxon>
        <taxon>Omphalotaceae</taxon>
        <taxon>Marasmiellus</taxon>
    </lineage>
</organism>
<proteinExistence type="predicted"/>
<dbReference type="InterPro" id="IPR007173">
    <property type="entry name" value="ALO_C"/>
</dbReference>
<dbReference type="Pfam" id="PF04030">
    <property type="entry name" value="ALO"/>
    <property type="match status" value="1"/>
</dbReference>
<feature type="domain" description="FAD-binding PCMH-type" evidence="2">
    <location>
        <begin position="162"/>
        <end position="352"/>
    </location>
</feature>
<dbReference type="PANTHER" id="PTHR43762">
    <property type="entry name" value="L-GULONOLACTONE OXIDASE"/>
    <property type="match status" value="1"/>
</dbReference>
<evidence type="ECO:0000256" key="1">
    <source>
        <dbReference type="ARBA" id="ARBA00023002"/>
    </source>
</evidence>
<dbReference type="PROSITE" id="PS51387">
    <property type="entry name" value="FAD_PCMH"/>
    <property type="match status" value="1"/>
</dbReference>
<sequence>MPSNQDLLKEFRTECDNNPKLKPLYNILKDLQGGFWSNAKLFRDIWQFVHEDDELHALYKERTDTDLNAVGAALVHNVKDAEESNGSNSTVLMGHYDKTGRISAPQDSRQLNLVPKKPSFVYQDFINLVATEGKEFPDVMEGDGKRMIYIPDLAFQNWGFTVKNKPSYTFIARTRVGVQNLVKWASKPSVNKRVRVAGFRHTWGDFYSADGDIIVILLPLFTTISLPSILVVDKESDLQGIKVSESGGQYLARIAAGTTNDQFREWCLEKKTVALPLNVIMIEITFGGSNAPICHGAGITTSTLSDLVAEVEYVDPQGIIQTVSDPAELRAASGCFGLLGVVLSITLRVDKMQTAVMQPQKIPVQLAIPPPPNYPVPSEIDMSKYTSQDFEKAQKAFQNAVETQYYVEWFWFPFQDDVWVNVWTRAETTTTDELGPYPSNFQAALQWLEGLFAELINNWSVFQGLSGRLQAWIFGTIGLLQMPDVPKAKDAIKTYVSEALQFRRGIQNMRCLDSEWEIPIPPVKGGTTRDYAVIQRAWWDGITAFYKNTNTCPMRVTLEMRLTGSSNVLLAPQQYNNLGTISIEVLTTLNPTKSEWDGFKQQVVDMWASYTDANGKPLNIRPHWAKEWQGLKVRGKDVIKYLQEDAYPGEIKQFVDTLSSITSKRGSSLVETRKRFSNPLLETLIFGA</sequence>
<keyword evidence="1" id="KW-0560">Oxidoreductase</keyword>
<gene>
    <name evidence="3" type="ORF">VKT23_017242</name>
</gene>
<dbReference type="Gene3D" id="3.30.43.10">
    <property type="entry name" value="Uridine Diphospho-n-acetylenolpyruvylglucosamine Reductase, domain 2"/>
    <property type="match status" value="1"/>
</dbReference>
<reference evidence="3 4" key="1">
    <citation type="submission" date="2024-01" db="EMBL/GenBank/DDBJ databases">
        <title>A draft genome for the cacao thread blight pathogen Marasmiellus scandens.</title>
        <authorList>
            <person name="Baruah I.K."/>
            <person name="Leung J."/>
            <person name="Bukari Y."/>
            <person name="Amoako-Attah I."/>
            <person name="Meinhardt L.W."/>
            <person name="Bailey B.A."/>
            <person name="Cohen S.P."/>
        </authorList>
    </citation>
    <scope>NUCLEOTIDE SEQUENCE [LARGE SCALE GENOMIC DNA]</scope>
    <source>
        <strain evidence="3 4">GH-19</strain>
    </source>
</reference>
<accession>A0ABR1IVD2</accession>